<dbReference type="EMBL" id="CP074694">
    <property type="protein sequence ID" value="QVL31260.1"/>
    <property type="molecule type" value="Genomic_DNA"/>
</dbReference>
<protein>
    <recommendedName>
        <fullName evidence="3">DUF4145 domain-containing protein</fullName>
    </recommendedName>
</protein>
<proteinExistence type="predicted"/>
<dbReference type="AlphaFoldDB" id="A0A8E6B323"/>
<dbReference type="Proteomes" id="UP000676194">
    <property type="component" value="Chromosome"/>
</dbReference>
<evidence type="ECO:0000313" key="2">
    <source>
        <dbReference type="Proteomes" id="UP000676194"/>
    </source>
</evidence>
<accession>A0A8E6B323</accession>
<keyword evidence="2" id="KW-1185">Reference proteome</keyword>
<gene>
    <name evidence="1" type="ORF">KIH39_20795</name>
</gene>
<evidence type="ECO:0008006" key="3">
    <source>
        <dbReference type="Google" id="ProtNLM"/>
    </source>
</evidence>
<reference evidence="1" key="1">
    <citation type="submission" date="2021-05" db="EMBL/GenBank/DDBJ databases">
        <title>Complete genome sequence of the cellulolytic planctomycete Telmatocola sphagniphila SP2T and characterization of the first cellulase from planctomycetes.</title>
        <authorList>
            <person name="Rakitin A.L."/>
            <person name="Beletsky A.V."/>
            <person name="Naumoff D.G."/>
            <person name="Kulichevskaya I.S."/>
            <person name="Mardanov A.V."/>
            <person name="Ravin N.V."/>
            <person name="Dedysh S.N."/>
        </authorList>
    </citation>
    <scope>NUCLEOTIDE SEQUENCE</scope>
    <source>
        <strain evidence="1">SP2T</strain>
    </source>
</reference>
<sequence length="159" mass="18285">MPHLRFDWHEHLKEVEREYRAAQFAVDRLLNEVAKNPSILVESESVRSSLRTAYENLEGTYLVRLFAAFEAGLRSFDRARHNDSTRREDAAVLIDSIGGRRGQGISASIRANAQAVRRVRNRWAHEDDSSAENMSIKEAAARLQNFLSWLPESWVSFEK</sequence>
<organism evidence="1 2">
    <name type="scientific">Telmatocola sphagniphila</name>
    <dbReference type="NCBI Taxonomy" id="1123043"/>
    <lineage>
        <taxon>Bacteria</taxon>
        <taxon>Pseudomonadati</taxon>
        <taxon>Planctomycetota</taxon>
        <taxon>Planctomycetia</taxon>
        <taxon>Gemmatales</taxon>
        <taxon>Gemmataceae</taxon>
    </lineage>
</organism>
<dbReference type="KEGG" id="tsph:KIH39_20795"/>
<dbReference type="RefSeq" id="WP_213495141.1">
    <property type="nucleotide sequence ID" value="NZ_CP074694.1"/>
</dbReference>
<evidence type="ECO:0000313" key="1">
    <source>
        <dbReference type="EMBL" id="QVL31260.1"/>
    </source>
</evidence>
<name>A0A8E6B323_9BACT</name>